<evidence type="ECO:0000256" key="2">
    <source>
        <dbReference type="ARBA" id="ARBA00023315"/>
    </source>
</evidence>
<dbReference type="InterPro" id="IPR051504">
    <property type="entry name" value="Plant_metabolite_acyltrans"/>
</dbReference>
<dbReference type="GO" id="GO:0016747">
    <property type="term" value="F:acyltransferase activity, transferring groups other than amino-acyl groups"/>
    <property type="evidence" value="ECO:0007669"/>
    <property type="project" value="UniProtKB-ARBA"/>
</dbReference>
<dbReference type="Gene3D" id="3.30.559.10">
    <property type="entry name" value="Chloramphenicol acetyltransferase-like domain"/>
    <property type="match status" value="2"/>
</dbReference>
<dbReference type="InterPro" id="IPR023213">
    <property type="entry name" value="CAT-like_dom_sf"/>
</dbReference>
<dbReference type="Pfam" id="PF02458">
    <property type="entry name" value="Transferase"/>
    <property type="match status" value="1"/>
</dbReference>
<keyword evidence="2" id="KW-0012">Acyltransferase</keyword>
<dbReference type="Proteomes" id="UP001152484">
    <property type="component" value="Unassembled WGS sequence"/>
</dbReference>
<evidence type="ECO:0000256" key="1">
    <source>
        <dbReference type="ARBA" id="ARBA00022679"/>
    </source>
</evidence>
<dbReference type="PANTHER" id="PTHR31625">
    <property type="match status" value="1"/>
</dbReference>
<sequence>MAIHQTVTVLDQIAVSPPPETTAEISIPLTFIDVVWLVTAPVHRLIFYHHPISRTDFVDSLIPRMKDSLSQTLRHYSPLAGRVIVSPDKTSIPEIRYVEGDTIPLVIAEFDSTNSNDFSQLVSNDARSSMDLNPLIPRLLPCSRAPDGSLAIPLFALQVTLFPDVGICIGVTNHHTTGDGSSIFQFMKAWAFFSSHREDDKGKISLSLPSRYLPVHDRTLFKDPKGSGLAKVYWDLVKTINIEESHNGYRLPLVTDKVRSTFVVTRDDIQRLKNRVLARSPKLVHVSSFTVTCSYVWSCLVRSRNVINKEDKEEEMENFLCLANCRARLDPPLPTNYFGNCVVPCLGSTSTKSLMEDEGFVKAAEAIGEGIRSQLYNDDKDGVLRGAGDWLAVMAKMRVCMSLAGSPKFDYYELDFGWGKPEKFDIPSIDLTGATSVGAAKDHEGGLEVGLALSCEQMESFARIFSEGLKAL</sequence>
<reference evidence="3" key="1">
    <citation type="submission" date="2022-07" db="EMBL/GenBank/DDBJ databases">
        <authorList>
            <person name="Macas J."/>
            <person name="Novak P."/>
            <person name="Neumann P."/>
        </authorList>
    </citation>
    <scope>NUCLEOTIDE SEQUENCE</scope>
</reference>
<dbReference type="EMBL" id="CAMAPE010000070">
    <property type="protein sequence ID" value="CAH9116514.1"/>
    <property type="molecule type" value="Genomic_DNA"/>
</dbReference>
<evidence type="ECO:0000313" key="3">
    <source>
        <dbReference type="EMBL" id="CAH9116514.1"/>
    </source>
</evidence>
<name>A0A9P0ZW95_CUSEU</name>
<keyword evidence="4" id="KW-1185">Reference proteome</keyword>
<protein>
    <submittedName>
        <fullName evidence="3">Uncharacterized protein</fullName>
    </submittedName>
</protein>
<keyword evidence="1" id="KW-0808">Transferase</keyword>
<dbReference type="OrthoDB" id="1862401at2759"/>
<comment type="caution">
    <text evidence="3">The sequence shown here is derived from an EMBL/GenBank/DDBJ whole genome shotgun (WGS) entry which is preliminary data.</text>
</comment>
<dbReference type="AlphaFoldDB" id="A0A9P0ZW95"/>
<accession>A0A9P0ZW95</accession>
<evidence type="ECO:0000313" key="4">
    <source>
        <dbReference type="Proteomes" id="UP001152484"/>
    </source>
</evidence>
<gene>
    <name evidence="3" type="ORF">CEURO_LOCUS21189</name>
</gene>
<proteinExistence type="predicted"/>
<organism evidence="3 4">
    <name type="scientific">Cuscuta europaea</name>
    <name type="common">European dodder</name>
    <dbReference type="NCBI Taxonomy" id="41803"/>
    <lineage>
        <taxon>Eukaryota</taxon>
        <taxon>Viridiplantae</taxon>
        <taxon>Streptophyta</taxon>
        <taxon>Embryophyta</taxon>
        <taxon>Tracheophyta</taxon>
        <taxon>Spermatophyta</taxon>
        <taxon>Magnoliopsida</taxon>
        <taxon>eudicotyledons</taxon>
        <taxon>Gunneridae</taxon>
        <taxon>Pentapetalae</taxon>
        <taxon>asterids</taxon>
        <taxon>lamiids</taxon>
        <taxon>Solanales</taxon>
        <taxon>Convolvulaceae</taxon>
        <taxon>Cuscuteae</taxon>
        <taxon>Cuscuta</taxon>
        <taxon>Cuscuta subgen. Cuscuta</taxon>
    </lineage>
</organism>